<dbReference type="EMBL" id="CP113797">
    <property type="protein sequence ID" value="WAL60501.1"/>
    <property type="molecule type" value="Genomic_DNA"/>
</dbReference>
<keyword evidence="3" id="KW-1185">Reference proteome</keyword>
<feature type="compositionally biased region" description="Basic residues" evidence="1">
    <location>
        <begin position="66"/>
        <end position="75"/>
    </location>
</feature>
<dbReference type="Proteomes" id="UP001163152">
    <property type="component" value="Chromosome"/>
</dbReference>
<feature type="compositionally biased region" description="Pro residues" evidence="1">
    <location>
        <begin position="77"/>
        <end position="86"/>
    </location>
</feature>
<gene>
    <name evidence="2" type="ORF">OXH18_00465</name>
</gene>
<sequence length="112" mass="12207">MRHPFDLSLNELKAIDSELDLSTNLDFEEALSDSEANQIGGGSVYTTLALGEEGGDEFYPTPYPNRRPRFPRRSSPKPSPIMPIDPPITTLAWGEEGGKATTLALGEEGGDW</sequence>
<evidence type="ECO:0000313" key="2">
    <source>
        <dbReference type="EMBL" id="WAL60501.1"/>
    </source>
</evidence>
<proteinExistence type="predicted"/>
<evidence type="ECO:0000256" key="1">
    <source>
        <dbReference type="SAM" id="MobiDB-lite"/>
    </source>
</evidence>
<accession>A0A9E8ZCU1</accession>
<name>A0A9E8ZCU1_9CYAN</name>
<feature type="region of interest" description="Disordered" evidence="1">
    <location>
        <begin position="53"/>
        <end position="92"/>
    </location>
</feature>
<organism evidence="2 3">
    <name type="scientific">Thermocoleostomius sinensis A174</name>
    <dbReference type="NCBI Taxonomy" id="2016057"/>
    <lineage>
        <taxon>Bacteria</taxon>
        <taxon>Bacillati</taxon>
        <taxon>Cyanobacteriota</taxon>
        <taxon>Cyanophyceae</taxon>
        <taxon>Oculatellales</taxon>
        <taxon>Oculatellaceae</taxon>
        <taxon>Thermocoleostomius</taxon>
    </lineage>
</organism>
<reference evidence="2" key="1">
    <citation type="submission" date="2022-12" db="EMBL/GenBank/DDBJ databases">
        <title>Polyphasic identification of a Novel Hot-Spring Cyanobacterium Ocullathermofonsia sinensis gen nov. sp. nov. and Genomic Insights on its Adaptations to the Thermal Habitat.</title>
        <authorList>
            <person name="Daroch M."/>
            <person name="Tang J."/>
            <person name="Jiang Y."/>
        </authorList>
    </citation>
    <scope>NUCLEOTIDE SEQUENCE</scope>
    <source>
        <strain evidence="2">PKUAC-SCTA174</strain>
    </source>
</reference>
<dbReference type="KEGG" id="tsin:OXH18_00465"/>
<dbReference type="RefSeq" id="WP_268610423.1">
    <property type="nucleotide sequence ID" value="NZ_CP113797.1"/>
</dbReference>
<protein>
    <submittedName>
        <fullName evidence="2">Uncharacterized protein</fullName>
    </submittedName>
</protein>
<evidence type="ECO:0000313" key="3">
    <source>
        <dbReference type="Proteomes" id="UP001163152"/>
    </source>
</evidence>
<dbReference type="AlphaFoldDB" id="A0A9E8ZCU1"/>